<sequence length="191" mass="22558">MATERAPLQSLRAMFYAVTPNETSYATWEEVPNFVDEAVPYFILFMFLECIVLKLQGREMPRINDGINSVSHGLLSTLHSFLFRPVELVIYSWIFNNYRLIELPWDSPWVWFAAFFLTDFLYYWFHRISHESNIVWASHQVHHSSEEYNLSTALRQSAMQKYYSMVSGLQIQSNMYYSPMIVFELTFSGTI</sequence>
<keyword evidence="9" id="KW-1185">Reference proteome</keyword>
<reference evidence="8 9" key="1">
    <citation type="journal article" date="2021" name="Elife">
        <title>Chloroplast acquisition without the gene transfer in kleptoplastic sea slugs, Plakobranchus ocellatus.</title>
        <authorList>
            <person name="Maeda T."/>
            <person name="Takahashi S."/>
            <person name="Yoshida T."/>
            <person name="Shimamura S."/>
            <person name="Takaki Y."/>
            <person name="Nagai Y."/>
            <person name="Toyoda A."/>
            <person name="Suzuki Y."/>
            <person name="Arimoto A."/>
            <person name="Ishii H."/>
            <person name="Satoh N."/>
            <person name="Nishiyama T."/>
            <person name="Hasebe M."/>
            <person name="Maruyama T."/>
            <person name="Minagawa J."/>
            <person name="Obokata J."/>
            <person name="Shigenobu S."/>
        </authorList>
    </citation>
    <scope>NUCLEOTIDE SEQUENCE [LARGE SCALE GENOMIC DNA]</scope>
</reference>
<dbReference type="PANTHER" id="PTHR21624">
    <property type="entry name" value="STEROL DESATURASE-RELATED PROTEIN"/>
    <property type="match status" value="1"/>
</dbReference>
<evidence type="ECO:0000313" key="9">
    <source>
        <dbReference type="Proteomes" id="UP000762676"/>
    </source>
</evidence>
<evidence type="ECO:0000256" key="6">
    <source>
        <dbReference type="ARBA" id="ARBA00023136"/>
    </source>
</evidence>
<evidence type="ECO:0000256" key="1">
    <source>
        <dbReference type="ARBA" id="ARBA00004127"/>
    </source>
</evidence>
<organism evidence="8 9">
    <name type="scientific">Elysia marginata</name>
    <dbReference type="NCBI Taxonomy" id="1093978"/>
    <lineage>
        <taxon>Eukaryota</taxon>
        <taxon>Metazoa</taxon>
        <taxon>Spiralia</taxon>
        <taxon>Lophotrochozoa</taxon>
        <taxon>Mollusca</taxon>
        <taxon>Gastropoda</taxon>
        <taxon>Heterobranchia</taxon>
        <taxon>Euthyneura</taxon>
        <taxon>Panpulmonata</taxon>
        <taxon>Sacoglossa</taxon>
        <taxon>Placobranchoidea</taxon>
        <taxon>Plakobranchidae</taxon>
        <taxon>Elysia</taxon>
    </lineage>
</organism>
<gene>
    <name evidence="8" type="ORF">ElyMa_004849800</name>
</gene>
<evidence type="ECO:0000256" key="2">
    <source>
        <dbReference type="ARBA" id="ARBA00022692"/>
    </source>
</evidence>
<dbReference type="GO" id="GO:0008610">
    <property type="term" value="P:lipid biosynthetic process"/>
    <property type="evidence" value="ECO:0007669"/>
    <property type="project" value="InterPro"/>
</dbReference>
<keyword evidence="8" id="KW-0503">Monooxygenase</keyword>
<keyword evidence="2" id="KW-0812">Transmembrane</keyword>
<dbReference type="Proteomes" id="UP000762676">
    <property type="component" value="Unassembled WGS sequence"/>
</dbReference>
<evidence type="ECO:0000256" key="3">
    <source>
        <dbReference type="ARBA" id="ARBA00022989"/>
    </source>
</evidence>
<name>A0AAV4IN41_9GAST</name>
<dbReference type="GO" id="GO:0016020">
    <property type="term" value="C:membrane"/>
    <property type="evidence" value="ECO:0007669"/>
    <property type="project" value="GOC"/>
</dbReference>
<comment type="subcellular location">
    <subcellularLocation>
        <location evidence="1">Endomembrane system</location>
        <topology evidence="1">Multi-pass membrane protein</topology>
    </subcellularLocation>
</comment>
<keyword evidence="4" id="KW-0560">Oxidoreductase</keyword>
<evidence type="ECO:0000259" key="7">
    <source>
        <dbReference type="Pfam" id="PF04116"/>
    </source>
</evidence>
<dbReference type="AlphaFoldDB" id="A0AAV4IN41"/>
<dbReference type="InterPro" id="IPR051689">
    <property type="entry name" value="Sterol_desaturase/TMEM195"/>
</dbReference>
<feature type="domain" description="Fatty acid hydroxylase" evidence="7">
    <location>
        <begin position="111"/>
        <end position="165"/>
    </location>
</feature>
<dbReference type="GO" id="GO:0006643">
    <property type="term" value="P:membrane lipid metabolic process"/>
    <property type="evidence" value="ECO:0007669"/>
    <property type="project" value="TreeGrafter"/>
</dbReference>
<evidence type="ECO:0000256" key="5">
    <source>
        <dbReference type="ARBA" id="ARBA00023098"/>
    </source>
</evidence>
<dbReference type="GO" id="GO:0005506">
    <property type="term" value="F:iron ion binding"/>
    <property type="evidence" value="ECO:0007669"/>
    <property type="project" value="InterPro"/>
</dbReference>
<dbReference type="InterPro" id="IPR006694">
    <property type="entry name" value="Fatty_acid_hydroxylase"/>
</dbReference>
<evidence type="ECO:0000313" key="8">
    <source>
        <dbReference type="EMBL" id="GFS12063.1"/>
    </source>
</evidence>
<keyword evidence="5" id="KW-0443">Lipid metabolism</keyword>
<proteinExistence type="predicted"/>
<dbReference type="PANTHER" id="PTHR21624:SF1">
    <property type="entry name" value="ALKYLGLYCEROL MONOOXYGENASE"/>
    <property type="match status" value="1"/>
</dbReference>
<dbReference type="GO" id="GO:0050479">
    <property type="term" value="F:glyceryl-ether monooxygenase activity"/>
    <property type="evidence" value="ECO:0007669"/>
    <property type="project" value="TreeGrafter"/>
</dbReference>
<dbReference type="GO" id="GO:0005783">
    <property type="term" value="C:endoplasmic reticulum"/>
    <property type="evidence" value="ECO:0007669"/>
    <property type="project" value="TreeGrafter"/>
</dbReference>
<dbReference type="EMBL" id="BMAT01009694">
    <property type="protein sequence ID" value="GFS12063.1"/>
    <property type="molecule type" value="Genomic_DNA"/>
</dbReference>
<keyword evidence="3" id="KW-1133">Transmembrane helix</keyword>
<comment type="caution">
    <text evidence="8">The sequence shown here is derived from an EMBL/GenBank/DDBJ whole genome shotgun (WGS) entry which is preliminary data.</text>
</comment>
<accession>A0AAV4IN41</accession>
<dbReference type="Pfam" id="PF04116">
    <property type="entry name" value="FA_hydroxylase"/>
    <property type="match status" value="1"/>
</dbReference>
<keyword evidence="6" id="KW-0472">Membrane</keyword>
<evidence type="ECO:0000256" key="4">
    <source>
        <dbReference type="ARBA" id="ARBA00023002"/>
    </source>
</evidence>
<protein>
    <submittedName>
        <fullName evidence="8">Alkylglycerol monooxygenase</fullName>
    </submittedName>
</protein>